<accession>A0A3M0KA45</accession>
<feature type="active site" evidence="13 16">
    <location>
        <position position="426"/>
    </location>
</feature>
<evidence type="ECO:0000256" key="3">
    <source>
        <dbReference type="ARBA" id="ARBA00022530"/>
    </source>
</evidence>
<evidence type="ECO:0000313" key="19">
    <source>
        <dbReference type="EMBL" id="RMC10058.1"/>
    </source>
</evidence>
<dbReference type="GO" id="GO:0046872">
    <property type="term" value="F:metal ion binding"/>
    <property type="evidence" value="ECO:0007669"/>
    <property type="project" value="UniProtKB-KW"/>
</dbReference>
<dbReference type="Proteomes" id="UP000269221">
    <property type="component" value="Unassembled WGS sequence"/>
</dbReference>
<evidence type="ECO:0000256" key="1">
    <source>
        <dbReference type="ARBA" id="ARBA00004498"/>
    </source>
</evidence>
<proteinExistence type="predicted"/>
<dbReference type="InterPro" id="IPR041645">
    <property type="entry name" value="ADAMTS_CR_2"/>
</dbReference>
<dbReference type="Gene3D" id="2.20.100.10">
    <property type="entry name" value="Thrombospondin type-1 (TSP1) repeat"/>
    <property type="match status" value="4"/>
</dbReference>
<feature type="chain" id="PRO_5017980181" description="Peptidase M12B domain-containing protein" evidence="17">
    <location>
        <begin position="24"/>
        <end position="1027"/>
    </location>
</feature>
<dbReference type="Pfam" id="PF17771">
    <property type="entry name" value="ADAMTS_CR_2"/>
    <property type="match status" value="1"/>
</dbReference>
<dbReference type="SUPFAM" id="SSF82895">
    <property type="entry name" value="TSP-1 type 1 repeat"/>
    <property type="match status" value="4"/>
</dbReference>
<feature type="binding site" evidence="14 16">
    <location>
        <position position="425"/>
    </location>
    <ligand>
        <name>Zn(2+)</name>
        <dbReference type="ChEBI" id="CHEBI:29105"/>
        <note>catalytic</note>
    </ligand>
</feature>
<keyword evidence="6 17" id="KW-0732">Signal</keyword>
<dbReference type="PROSITE" id="PS50215">
    <property type="entry name" value="ADAM_MEPRO"/>
    <property type="match status" value="1"/>
</dbReference>
<dbReference type="Gene3D" id="2.60.120.830">
    <property type="match status" value="1"/>
</dbReference>
<feature type="disulfide bond" evidence="15">
    <location>
        <begin position="385"/>
        <end position="391"/>
    </location>
</feature>
<feature type="binding site" evidence="14 16">
    <location>
        <position position="429"/>
    </location>
    <ligand>
        <name>Zn(2+)</name>
        <dbReference type="ChEBI" id="CHEBI:29105"/>
        <note>catalytic</note>
    </ligand>
</feature>
<dbReference type="AlphaFoldDB" id="A0A3M0KA45"/>
<gene>
    <name evidence="19" type="ORF">DUI87_12856</name>
</gene>
<feature type="disulfide bond" evidence="15">
    <location>
        <begin position="441"/>
        <end position="469"/>
    </location>
</feature>
<feature type="binding site" evidence="14">
    <location>
        <position position="367"/>
    </location>
    <ligand>
        <name>Ca(2+)</name>
        <dbReference type="ChEBI" id="CHEBI:29108"/>
        <label>2</label>
    </ligand>
</feature>
<dbReference type="Pfam" id="PF01562">
    <property type="entry name" value="Pep_M12B_propep"/>
    <property type="match status" value="1"/>
</dbReference>
<dbReference type="FunFam" id="2.20.100.10:FF:000006">
    <property type="entry name" value="A disintegrin and metalloproteinase with thrombospondin motifs 1"/>
    <property type="match status" value="1"/>
</dbReference>
<feature type="disulfide bond" evidence="15">
    <location>
        <begin position="606"/>
        <end position="618"/>
    </location>
</feature>
<sequence length="1027" mass="115456">MRGARRLAGLLCPLSLLVTASWGVRFHPGQETLVKQLSSYEIITPVRVNEFGEVFPHTHHFRRRKRSLEAPLEPAAFRTHYRLRAYGQVFQLNLSADAGFVAAQYTVVHVGAPQKQLSPDLRHCFYRGHVNAQETHMAVFSICGGLNETIEKEHSLVLAVNLFLWKSDILMGTFKAHDGEYILEPLMKADGGEHEDEHNKPHLIYRHDELKKEYQKSHKPCEVSEKELKKSTFLHPTFSSLNEESSVLQKSLSLDYALNNLSTEDGGNPHSRKKRFLSYPRYVEVMVTADTKMVRYHGQNLQHYVLTLMSIVAAIYKDSTIGNLINIVIVKLIVIHNEQEGPAITFNAATTLRNFCLWQQAQNTLDDTHPSHHDTAVLITREDICRAREKCDTLGLAELGTMCDPLRSCSVSEENGLSAAFTIAHELGHVFNVPHDDSYKCKEAGIKHQYHVMAPTLNYHTSPWTWSKCSQKYITEFLDTGYGECLLDKPSGGTYDLSSQLPGSMYDVNKQCELTFGTGSQVCPYLKQCKRLWCTSTEGVHKGCRTQHMPLADGTVCGVGMHCRHGICVSREMELRPVDGEWGPWGPYSSCSRTCGGGIKSTTRLCNKPEPKNGGKYCVGRRMKFRSCNTDSCPKGEKDFREQQCSEFDGKHFNINGLTSAVRWLPKYSGISVKDRCKLFCRVSGTTSYYQLKDRVADGTPCGAETNDLCVQGLCRQAGCDHVLNSKARRDKCGICGGDNSSCKTLAGYNVVVNIPKGATNIDIRQHSYSGKPEDDNYLGIRRRRMLCIRKNDHAVVSDQRCELIPAVPSVFEECNTECELRFYLGTIIRSTEFISNEHISILWIKWRTLLSDGIINLLPEQSFTFKTDKCPVTCGKGMKHRQVWCQLNDEQLRDDFCNPNDRPESITPCELHECASWQVGPWGSCAVTCGHGYQVRAVKCVTGTYRVILNDDRECNAATRPTDSQCTQTCGDGIKTRLVICQLPTGQMLGDQNCEILDKPPNMAQCNVHSCPGDVSWHRGPWKSVR</sequence>
<dbReference type="PRINTS" id="PR01857">
    <property type="entry name" value="ADAMTSFAMILY"/>
</dbReference>
<dbReference type="SUPFAM" id="SSF55486">
    <property type="entry name" value="Metalloproteases ('zincins'), catalytic domain"/>
    <property type="match status" value="1"/>
</dbReference>
<keyword evidence="2" id="KW-0964">Secreted</keyword>
<dbReference type="PROSITE" id="PS50092">
    <property type="entry name" value="TSP1"/>
    <property type="match status" value="3"/>
</dbReference>
<dbReference type="Pfam" id="PF19030">
    <property type="entry name" value="TSP1_ADAMTS"/>
    <property type="match status" value="2"/>
</dbReference>
<feature type="domain" description="Peptidase M12B" evidence="18">
    <location>
        <begin position="281"/>
        <end position="490"/>
    </location>
</feature>
<feature type="binding site" evidence="14">
    <location>
        <position position="367"/>
    </location>
    <ligand>
        <name>Ca(2+)</name>
        <dbReference type="ChEBI" id="CHEBI:29108"/>
        <label>1</label>
    </ligand>
</feature>
<organism evidence="19 20">
    <name type="scientific">Hirundo rustica rustica</name>
    <dbReference type="NCBI Taxonomy" id="333673"/>
    <lineage>
        <taxon>Eukaryota</taxon>
        <taxon>Metazoa</taxon>
        <taxon>Chordata</taxon>
        <taxon>Craniata</taxon>
        <taxon>Vertebrata</taxon>
        <taxon>Euteleostomi</taxon>
        <taxon>Archelosauria</taxon>
        <taxon>Archosauria</taxon>
        <taxon>Dinosauria</taxon>
        <taxon>Saurischia</taxon>
        <taxon>Theropoda</taxon>
        <taxon>Coelurosauria</taxon>
        <taxon>Aves</taxon>
        <taxon>Neognathae</taxon>
        <taxon>Neoaves</taxon>
        <taxon>Telluraves</taxon>
        <taxon>Australaves</taxon>
        <taxon>Passeriformes</taxon>
        <taxon>Sylvioidea</taxon>
        <taxon>Hirundinidae</taxon>
        <taxon>Hirundo</taxon>
    </lineage>
</organism>
<evidence type="ECO:0000256" key="12">
    <source>
        <dbReference type="ARBA" id="ARBA00023180"/>
    </source>
</evidence>
<feature type="binding site" description="in inhibited form" evidence="14">
    <location>
        <position position="221"/>
    </location>
    <ligand>
        <name>Zn(2+)</name>
        <dbReference type="ChEBI" id="CHEBI:29105"/>
        <note>catalytic</note>
    </ligand>
</feature>
<feature type="binding site" evidence="14">
    <location>
        <position position="284"/>
    </location>
    <ligand>
        <name>Ca(2+)</name>
        <dbReference type="ChEBI" id="CHEBI:29108"/>
        <label>2</label>
    </ligand>
</feature>
<dbReference type="InterPro" id="IPR036383">
    <property type="entry name" value="TSP1_rpt_sf"/>
</dbReference>
<dbReference type="GO" id="GO:0004222">
    <property type="term" value="F:metalloendopeptidase activity"/>
    <property type="evidence" value="ECO:0007669"/>
    <property type="project" value="InterPro"/>
</dbReference>
<evidence type="ECO:0000256" key="17">
    <source>
        <dbReference type="SAM" id="SignalP"/>
    </source>
</evidence>
<evidence type="ECO:0000256" key="2">
    <source>
        <dbReference type="ARBA" id="ARBA00022525"/>
    </source>
</evidence>
<dbReference type="EMBL" id="QRBI01000112">
    <property type="protein sequence ID" value="RMC10058.1"/>
    <property type="molecule type" value="Genomic_DNA"/>
</dbReference>
<dbReference type="PANTHER" id="PTHR13723">
    <property type="entry name" value="ADAMTS A DISINTEGRIN AND METALLOPROTEASE WITH THROMBOSPONDIN MOTIFS PROTEASE"/>
    <property type="match status" value="1"/>
</dbReference>
<dbReference type="Pfam" id="PF19236">
    <property type="entry name" value="ADAMTS_CR_3"/>
    <property type="match status" value="1"/>
</dbReference>
<evidence type="ECO:0000256" key="11">
    <source>
        <dbReference type="ARBA" id="ARBA00023157"/>
    </source>
</evidence>
<keyword evidence="10" id="KW-0482">Metalloprotease</keyword>
<keyword evidence="7" id="KW-0677">Repeat</keyword>
<keyword evidence="9 14" id="KW-0862">Zinc</keyword>
<keyword evidence="3" id="KW-0272">Extracellular matrix</keyword>
<name>A0A3M0KA45_HIRRU</name>
<feature type="binding site" evidence="14 16">
    <location>
        <position position="435"/>
    </location>
    <ligand>
        <name>Zn(2+)</name>
        <dbReference type="ChEBI" id="CHEBI:29105"/>
        <note>catalytic</note>
    </ligand>
</feature>
<evidence type="ECO:0000256" key="16">
    <source>
        <dbReference type="PROSITE-ProRule" id="PRU00276"/>
    </source>
</evidence>
<feature type="binding site" evidence="14">
    <location>
        <position position="488"/>
    </location>
    <ligand>
        <name>Ca(2+)</name>
        <dbReference type="ChEBI" id="CHEBI:29108"/>
        <label>1</label>
    </ligand>
</feature>
<dbReference type="Gene3D" id="3.40.1620.60">
    <property type="match status" value="2"/>
</dbReference>
<evidence type="ECO:0000256" key="5">
    <source>
        <dbReference type="ARBA" id="ARBA00022723"/>
    </source>
</evidence>
<dbReference type="OrthoDB" id="5948003at2759"/>
<dbReference type="Pfam" id="PF01421">
    <property type="entry name" value="Reprolysin"/>
    <property type="match status" value="1"/>
</dbReference>
<dbReference type="Gene3D" id="3.40.390.10">
    <property type="entry name" value="Collagenase (Catalytic Domain)"/>
    <property type="match status" value="1"/>
</dbReference>
<feature type="disulfide bond" evidence="15">
    <location>
        <begin position="403"/>
        <end position="485"/>
    </location>
</feature>
<evidence type="ECO:0000256" key="6">
    <source>
        <dbReference type="ARBA" id="ARBA00022729"/>
    </source>
</evidence>
<feature type="disulfide bond" evidence="15">
    <location>
        <begin position="529"/>
        <end position="563"/>
    </location>
</feature>
<evidence type="ECO:0000259" key="18">
    <source>
        <dbReference type="PROSITE" id="PS50215"/>
    </source>
</evidence>
<feature type="binding site" evidence="14">
    <location>
        <position position="488"/>
    </location>
    <ligand>
        <name>Ca(2+)</name>
        <dbReference type="ChEBI" id="CHEBI:29108"/>
        <label>2</label>
    </ligand>
</feature>
<keyword evidence="8" id="KW-0378">Hydrolase</keyword>
<evidence type="ECO:0000256" key="15">
    <source>
        <dbReference type="PIRSR" id="PIRSR613273-3"/>
    </source>
</evidence>
<comment type="caution">
    <text evidence="16">Lacks conserved residue(s) required for the propagation of feature annotation.</text>
</comment>
<feature type="disulfide bond" evidence="15">
    <location>
        <begin position="523"/>
        <end position="544"/>
    </location>
</feature>
<dbReference type="Pfam" id="PF00090">
    <property type="entry name" value="TSP_1"/>
    <property type="match status" value="1"/>
</dbReference>
<dbReference type="GO" id="GO:0030198">
    <property type="term" value="P:extracellular matrix organization"/>
    <property type="evidence" value="ECO:0007669"/>
    <property type="project" value="InterPro"/>
</dbReference>
<keyword evidence="5 14" id="KW-0479">Metal-binding</keyword>
<feature type="disulfide bond" evidence="15">
    <location>
        <begin position="595"/>
        <end position="633"/>
    </location>
</feature>
<evidence type="ECO:0000256" key="8">
    <source>
        <dbReference type="ARBA" id="ARBA00022801"/>
    </source>
</evidence>
<keyword evidence="4" id="KW-0645">Protease</keyword>
<dbReference type="STRING" id="333673.A0A3M0KA45"/>
<dbReference type="InterPro" id="IPR001590">
    <property type="entry name" value="Peptidase_M12B"/>
</dbReference>
<feature type="binding site" evidence="14">
    <location>
        <position position="374"/>
    </location>
    <ligand>
        <name>Ca(2+)</name>
        <dbReference type="ChEBI" id="CHEBI:29108"/>
        <label>1</label>
    </ligand>
</feature>
<reference evidence="19 20" key="1">
    <citation type="submission" date="2018-07" db="EMBL/GenBank/DDBJ databases">
        <title>A high quality draft genome assembly of the barn swallow (H. rustica rustica).</title>
        <authorList>
            <person name="Formenti G."/>
            <person name="Chiara M."/>
            <person name="Poveda L."/>
            <person name="Francoijs K.-J."/>
            <person name="Bonisoli-Alquati A."/>
            <person name="Canova L."/>
            <person name="Gianfranceschi L."/>
            <person name="Horner D.S."/>
            <person name="Saino N."/>
        </authorList>
    </citation>
    <scope>NUCLEOTIDE SEQUENCE [LARGE SCALE GENOMIC DNA]</scope>
    <source>
        <strain evidence="19">Chelidonia</strain>
        <tissue evidence="19">Blood</tissue>
    </source>
</reference>
<dbReference type="GO" id="GO:0006508">
    <property type="term" value="P:proteolysis"/>
    <property type="evidence" value="ECO:0007669"/>
    <property type="project" value="UniProtKB-KW"/>
</dbReference>
<evidence type="ECO:0000313" key="20">
    <source>
        <dbReference type="Proteomes" id="UP000269221"/>
    </source>
</evidence>
<feature type="disulfide bond" evidence="15">
    <location>
        <begin position="591"/>
        <end position="628"/>
    </location>
</feature>
<dbReference type="InterPro" id="IPR002870">
    <property type="entry name" value="Peptidase_M12B_N"/>
</dbReference>
<dbReference type="InterPro" id="IPR045371">
    <property type="entry name" value="ADAMTS_CR_3"/>
</dbReference>
<keyword evidence="11 15" id="KW-1015">Disulfide bond</keyword>
<feature type="disulfide bond" evidence="15">
    <location>
        <begin position="512"/>
        <end position="534"/>
    </location>
</feature>
<protein>
    <recommendedName>
        <fullName evidence="18">Peptidase M12B domain-containing protein</fullName>
    </recommendedName>
</protein>
<dbReference type="InterPro" id="IPR000884">
    <property type="entry name" value="TSP1_rpt"/>
</dbReference>
<feature type="binding site" evidence="14">
    <location>
        <position position="485"/>
    </location>
    <ligand>
        <name>Ca(2+)</name>
        <dbReference type="ChEBI" id="CHEBI:29108"/>
        <label>1</label>
    </ligand>
</feature>
<keyword evidence="20" id="KW-1185">Reference proteome</keyword>
<comment type="caution">
    <text evidence="19">The sequence shown here is derived from an EMBL/GenBank/DDBJ whole genome shotgun (WGS) entry which is preliminary data.</text>
</comment>
<keyword evidence="14" id="KW-0106">Calcium</keyword>
<dbReference type="CDD" id="cd04273">
    <property type="entry name" value="ZnMc_ADAMTS_like"/>
    <property type="match status" value="1"/>
</dbReference>
<feature type="signal peptide" evidence="17">
    <location>
        <begin position="1"/>
        <end position="23"/>
    </location>
</feature>
<dbReference type="SMART" id="SM00209">
    <property type="entry name" value="TSP1"/>
    <property type="match status" value="4"/>
</dbReference>
<evidence type="ECO:0000256" key="13">
    <source>
        <dbReference type="PIRSR" id="PIRSR613273-1"/>
    </source>
</evidence>
<keyword evidence="12" id="KW-0325">Glycoprotein</keyword>
<comment type="subcellular location">
    <subcellularLocation>
        <location evidence="1">Secreted</location>
        <location evidence="1">Extracellular space</location>
        <location evidence="1">Extracellular matrix</location>
    </subcellularLocation>
</comment>
<dbReference type="InterPro" id="IPR013273">
    <property type="entry name" value="ADAMTS/ADAMTS-like"/>
</dbReference>
<evidence type="ECO:0000256" key="7">
    <source>
        <dbReference type="ARBA" id="ARBA00022737"/>
    </source>
</evidence>
<dbReference type="PANTHER" id="PTHR13723:SF165">
    <property type="entry name" value="A DISINTEGRIN AND METALLOPROTEINASE WITH THROMBOSPONDIN MOTIFS 20"/>
    <property type="match status" value="1"/>
</dbReference>
<evidence type="ECO:0000256" key="14">
    <source>
        <dbReference type="PIRSR" id="PIRSR613273-2"/>
    </source>
</evidence>
<feature type="disulfide bond" evidence="15">
    <location>
        <begin position="557"/>
        <end position="568"/>
    </location>
</feature>
<evidence type="ECO:0000256" key="10">
    <source>
        <dbReference type="ARBA" id="ARBA00023049"/>
    </source>
</evidence>
<evidence type="ECO:0000256" key="9">
    <source>
        <dbReference type="ARBA" id="ARBA00022833"/>
    </source>
</evidence>
<dbReference type="InterPro" id="IPR024079">
    <property type="entry name" value="MetalloPept_cat_dom_sf"/>
</dbReference>
<feature type="binding site" evidence="14">
    <location>
        <position position="284"/>
    </location>
    <ligand>
        <name>Ca(2+)</name>
        <dbReference type="ChEBI" id="CHEBI:29108"/>
        <label>1</label>
    </ligand>
</feature>
<dbReference type="FunFam" id="3.40.390.10:FF:000001">
    <property type="entry name" value="A disintegrin and metalloproteinase with thrombospondin motifs 1"/>
    <property type="match status" value="1"/>
</dbReference>
<dbReference type="InterPro" id="IPR050439">
    <property type="entry name" value="ADAMTS_ADAMTS-like"/>
</dbReference>
<evidence type="ECO:0000256" key="4">
    <source>
        <dbReference type="ARBA" id="ARBA00022670"/>
    </source>
</evidence>
<comment type="cofactor">
    <cofactor evidence="14">
        <name>Zn(2+)</name>
        <dbReference type="ChEBI" id="CHEBI:29105"/>
    </cofactor>
    <text evidence="14">Binds 1 zinc ion per subunit.</text>
</comment>
<feature type="disulfide bond" evidence="15">
    <location>
        <begin position="356"/>
        <end position="409"/>
    </location>
</feature>
<dbReference type="GO" id="GO:0031012">
    <property type="term" value="C:extracellular matrix"/>
    <property type="evidence" value="ECO:0007669"/>
    <property type="project" value="TreeGrafter"/>
</dbReference>